<name>A0A5M3DN52_LISMN</name>
<evidence type="ECO:0000313" key="1">
    <source>
        <dbReference type="EMBL" id="EDH0916561.1"/>
    </source>
</evidence>
<feature type="non-terminal residue" evidence="1">
    <location>
        <position position="52"/>
    </location>
</feature>
<sequence length="52" mass="5714">MVQVENYTHVPSRDILCVDVKSFFASVECVKRGLDPLQAFLVVMSNADRAGG</sequence>
<dbReference type="EMBL" id="AAMGIV010000040">
    <property type="protein sequence ID" value="EDH0916561.1"/>
    <property type="molecule type" value="Genomic_DNA"/>
</dbReference>
<accession>A0A5M3DN52</accession>
<dbReference type="AlphaFoldDB" id="A0A5M3DN52"/>
<gene>
    <name evidence="1" type="ORF">GCV82_15630</name>
</gene>
<proteinExistence type="predicted"/>
<dbReference type="InterPro" id="IPR043502">
    <property type="entry name" value="DNA/RNA_pol_sf"/>
</dbReference>
<reference evidence="1" key="1">
    <citation type="submission" date="2019-10" db="EMBL/GenBank/DDBJ databases">
        <authorList>
            <consortium name="GenomeTrakr: Next Generation Sequencing Network for Food Pathogen Tracability"/>
        </authorList>
    </citation>
    <scope>NUCLEOTIDE SEQUENCE</scope>
    <source>
        <strain evidence="1">FDA00014739</strain>
    </source>
</reference>
<organism evidence="1">
    <name type="scientific">Listeria monocytogenes</name>
    <dbReference type="NCBI Taxonomy" id="1639"/>
    <lineage>
        <taxon>Bacteria</taxon>
        <taxon>Bacillati</taxon>
        <taxon>Bacillota</taxon>
        <taxon>Bacilli</taxon>
        <taxon>Bacillales</taxon>
        <taxon>Listeriaceae</taxon>
        <taxon>Listeria</taxon>
    </lineage>
</organism>
<comment type="caution">
    <text evidence="1">The sequence shown here is derived from an EMBL/GenBank/DDBJ whole genome shotgun (WGS) entry which is preliminary data.</text>
</comment>
<dbReference type="SUPFAM" id="SSF56672">
    <property type="entry name" value="DNA/RNA polymerases"/>
    <property type="match status" value="1"/>
</dbReference>
<protein>
    <submittedName>
        <fullName evidence="1">Excinuclease ABC subunit A</fullName>
    </submittedName>
</protein>